<feature type="compositionally biased region" description="Low complexity" evidence="1">
    <location>
        <begin position="34"/>
        <end position="43"/>
    </location>
</feature>
<protein>
    <submittedName>
        <fullName evidence="2">Uncharacterized protein</fullName>
    </submittedName>
</protein>
<feature type="compositionally biased region" description="Acidic residues" evidence="1">
    <location>
        <begin position="178"/>
        <end position="187"/>
    </location>
</feature>
<comment type="caution">
    <text evidence="2">The sequence shown here is derived from an EMBL/GenBank/DDBJ whole genome shotgun (WGS) entry which is preliminary data.</text>
</comment>
<proteinExistence type="predicted"/>
<name>A0ABV6MB73_9ACTN</name>
<keyword evidence="3" id="KW-1185">Reference proteome</keyword>
<dbReference type="Proteomes" id="UP001589867">
    <property type="component" value="Unassembled WGS sequence"/>
</dbReference>
<evidence type="ECO:0000313" key="2">
    <source>
        <dbReference type="EMBL" id="MFC0531945.1"/>
    </source>
</evidence>
<dbReference type="EMBL" id="JBHLUH010000061">
    <property type="protein sequence ID" value="MFC0531945.1"/>
    <property type="molecule type" value="Genomic_DNA"/>
</dbReference>
<gene>
    <name evidence="2" type="ORF">ACFFIA_30275</name>
</gene>
<feature type="compositionally biased region" description="Pro residues" evidence="1">
    <location>
        <begin position="79"/>
        <end position="91"/>
    </location>
</feature>
<feature type="compositionally biased region" description="Acidic residues" evidence="1">
    <location>
        <begin position="136"/>
        <end position="155"/>
    </location>
</feature>
<feature type="region of interest" description="Disordered" evidence="1">
    <location>
        <begin position="1"/>
        <end position="292"/>
    </location>
</feature>
<sequence length="292" mass="29165">PVRPTHDRIERNKGAPMSDHGWWPDDIDPESSPDLDLPPDLASTADFDFTEAETADLSDFDHLGPDESLDSMVDAADPTAPPIAPPTPPIDPAGDSTVDVPGGPEPDGLDSFEGVGIDAQGVADAGGGPDGSDGLDGGEGDPDGSDGGGGDDPDGPDTGGSGGGGGDGPDGPAGGGDDSLDPGDASDDGVTPVGADPDLDAHADTWTEQSFPEPLDLETPEPVDGFPWTDPTTLGSAPLPDADAAYQGAPEPSDLAAYAGQELPSGADPWTALSASDDPATSSLARWWSPEA</sequence>
<feature type="compositionally biased region" description="Acidic residues" evidence="1">
    <location>
        <begin position="48"/>
        <end position="58"/>
    </location>
</feature>
<evidence type="ECO:0000256" key="1">
    <source>
        <dbReference type="SAM" id="MobiDB-lite"/>
    </source>
</evidence>
<evidence type="ECO:0000313" key="3">
    <source>
        <dbReference type="Proteomes" id="UP001589867"/>
    </source>
</evidence>
<feature type="compositionally biased region" description="Low complexity" evidence="1">
    <location>
        <begin position="114"/>
        <end position="123"/>
    </location>
</feature>
<feature type="compositionally biased region" description="Basic and acidic residues" evidence="1">
    <location>
        <begin position="1"/>
        <end position="13"/>
    </location>
</feature>
<feature type="compositionally biased region" description="Gly residues" evidence="1">
    <location>
        <begin position="157"/>
        <end position="177"/>
    </location>
</feature>
<accession>A0ABV6MB73</accession>
<reference evidence="2 3" key="1">
    <citation type="submission" date="2024-09" db="EMBL/GenBank/DDBJ databases">
        <authorList>
            <person name="Sun Q."/>
            <person name="Mori K."/>
        </authorList>
    </citation>
    <scope>NUCLEOTIDE SEQUENCE [LARGE SCALE GENOMIC DNA]</scope>
    <source>
        <strain evidence="2 3">TBRC 3947</strain>
    </source>
</reference>
<feature type="compositionally biased region" description="Gly residues" evidence="1">
    <location>
        <begin position="124"/>
        <end position="135"/>
    </location>
</feature>
<organism evidence="2 3">
    <name type="scientific">Phytohabitans kaempferiae</name>
    <dbReference type="NCBI Taxonomy" id="1620943"/>
    <lineage>
        <taxon>Bacteria</taxon>
        <taxon>Bacillati</taxon>
        <taxon>Actinomycetota</taxon>
        <taxon>Actinomycetes</taxon>
        <taxon>Micromonosporales</taxon>
        <taxon>Micromonosporaceae</taxon>
    </lineage>
</organism>
<feature type="non-terminal residue" evidence="2">
    <location>
        <position position="1"/>
    </location>
</feature>